<dbReference type="InterPro" id="IPR036249">
    <property type="entry name" value="Thioredoxin-like_sf"/>
</dbReference>
<dbReference type="PROSITE" id="PS00194">
    <property type="entry name" value="THIOREDOXIN_1"/>
    <property type="match status" value="1"/>
</dbReference>
<gene>
    <name evidence="8" type="ORF">EGYM00163_LOCUS39313</name>
</gene>
<feature type="domain" description="Thioredoxin" evidence="7">
    <location>
        <begin position="131"/>
        <end position="260"/>
    </location>
</feature>
<feature type="chain" id="PRO_5031410017" description="Thioredoxin domain-containing protein" evidence="6">
    <location>
        <begin position="20"/>
        <end position="260"/>
    </location>
</feature>
<dbReference type="PRINTS" id="PR00421">
    <property type="entry name" value="THIOREDOXIN"/>
</dbReference>
<evidence type="ECO:0000259" key="7">
    <source>
        <dbReference type="PROSITE" id="PS51352"/>
    </source>
</evidence>
<evidence type="ECO:0000256" key="6">
    <source>
        <dbReference type="SAM" id="SignalP"/>
    </source>
</evidence>
<proteinExistence type="predicted"/>
<protein>
    <recommendedName>
        <fullName evidence="7">Thioredoxin domain-containing protein</fullName>
    </recommendedName>
</protein>
<dbReference type="GO" id="GO:0015035">
    <property type="term" value="F:protein-disulfide reductase activity"/>
    <property type="evidence" value="ECO:0007669"/>
    <property type="project" value="InterPro"/>
</dbReference>
<name>A0A7S4G7R3_9EUGL</name>
<evidence type="ECO:0000256" key="4">
    <source>
        <dbReference type="ARBA" id="ARBA00023284"/>
    </source>
</evidence>
<sequence>MALGAMVGILAVVTIRAEAAVPATQRLNAGAPATLSRPAPGVAVTPVVTQPEVPVPPSSGAQGDGYPHSRVASQPIRANENADESTNVQGSWLTASFLIALGSALAALRALWFAAHRRGKASGDEFLALAAASGERYPSLMQPSSRKAAQSTTLNNMLNVTDASFEADVLQSDVPVLIDFWAPWCGPCLMIAPMISEIASEYEGRLKVVKLNTDEAPDTATEYGIRSIPTVMLFKAGRRVETIVGAVPKATLLGYIDPHL</sequence>
<dbReference type="AlphaFoldDB" id="A0A7S4G7R3"/>
<dbReference type="CDD" id="cd02947">
    <property type="entry name" value="TRX_family"/>
    <property type="match status" value="1"/>
</dbReference>
<organism evidence="8">
    <name type="scientific">Eutreptiella gymnastica</name>
    <dbReference type="NCBI Taxonomy" id="73025"/>
    <lineage>
        <taxon>Eukaryota</taxon>
        <taxon>Discoba</taxon>
        <taxon>Euglenozoa</taxon>
        <taxon>Euglenida</taxon>
        <taxon>Spirocuta</taxon>
        <taxon>Euglenophyceae</taxon>
        <taxon>Eutreptiales</taxon>
        <taxon>Eutreptiaceae</taxon>
        <taxon>Eutreptiella</taxon>
    </lineage>
</organism>
<feature type="signal peptide" evidence="6">
    <location>
        <begin position="1"/>
        <end position="19"/>
    </location>
</feature>
<dbReference type="Pfam" id="PF00085">
    <property type="entry name" value="Thioredoxin"/>
    <property type="match status" value="1"/>
</dbReference>
<dbReference type="GO" id="GO:0005737">
    <property type="term" value="C:cytoplasm"/>
    <property type="evidence" value="ECO:0007669"/>
    <property type="project" value="TreeGrafter"/>
</dbReference>
<accession>A0A7S4G7R3</accession>
<dbReference type="InterPro" id="IPR013766">
    <property type="entry name" value="Thioredoxin_domain"/>
</dbReference>
<dbReference type="SUPFAM" id="SSF52833">
    <property type="entry name" value="Thioredoxin-like"/>
    <property type="match status" value="1"/>
</dbReference>
<keyword evidence="2" id="KW-0249">Electron transport</keyword>
<dbReference type="InterPro" id="IPR005746">
    <property type="entry name" value="Thioredoxin"/>
</dbReference>
<dbReference type="NCBIfam" id="TIGR01068">
    <property type="entry name" value="thioredoxin"/>
    <property type="match status" value="1"/>
</dbReference>
<evidence type="ECO:0000256" key="2">
    <source>
        <dbReference type="ARBA" id="ARBA00022982"/>
    </source>
</evidence>
<keyword evidence="6" id="KW-0732">Signal</keyword>
<dbReference type="PANTHER" id="PTHR45663">
    <property type="entry name" value="GEO12009P1"/>
    <property type="match status" value="1"/>
</dbReference>
<evidence type="ECO:0000256" key="5">
    <source>
        <dbReference type="SAM" id="MobiDB-lite"/>
    </source>
</evidence>
<keyword evidence="3" id="KW-1015">Disulfide bond</keyword>
<dbReference type="Gene3D" id="3.40.30.10">
    <property type="entry name" value="Glutaredoxin"/>
    <property type="match status" value="1"/>
</dbReference>
<evidence type="ECO:0000256" key="3">
    <source>
        <dbReference type="ARBA" id="ARBA00023157"/>
    </source>
</evidence>
<dbReference type="PROSITE" id="PS51352">
    <property type="entry name" value="THIOREDOXIN_2"/>
    <property type="match status" value="1"/>
</dbReference>
<dbReference type="InterPro" id="IPR017937">
    <property type="entry name" value="Thioredoxin_CS"/>
</dbReference>
<dbReference type="EMBL" id="HBJA01114031">
    <property type="protein sequence ID" value="CAE0828045.1"/>
    <property type="molecule type" value="Transcribed_RNA"/>
</dbReference>
<keyword evidence="1" id="KW-0813">Transport</keyword>
<evidence type="ECO:0000313" key="8">
    <source>
        <dbReference type="EMBL" id="CAE0828045.1"/>
    </source>
</evidence>
<evidence type="ECO:0000256" key="1">
    <source>
        <dbReference type="ARBA" id="ARBA00022448"/>
    </source>
</evidence>
<dbReference type="FunFam" id="3.40.30.10:FF:000001">
    <property type="entry name" value="Thioredoxin"/>
    <property type="match status" value="1"/>
</dbReference>
<keyword evidence="4" id="KW-0676">Redox-active center</keyword>
<dbReference type="PANTHER" id="PTHR45663:SF11">
    <property type="entry name" value="GEO12009P1"/>
    <property type="match status" value="1"/>
</dbReference>
<feature type="region of interest" description="Disordered" evidence="5">
    <location>
        <begin position="49"/>
        <end position="68"/>
    </location>
</feature>
<reference evidence="8" key="1">
    <citation type="submission" date="2021-01" db="EMBL/GenBank/DDBJ databases">
        <authorList>
            <person name="Corre E."/>
            <person name="Pelletier E."/>
            <person name="Niang G."/>
            <person name="Scheremetjew M."/>
            <person name="Finn R."/>
            <person name="Kale V."/>
            <person name="Holt S."/>
            <person name="Cochrane G."/>
            <person name="Meng A."/>
            <person name="Brown T."/>
            <person name="Cohen L."/>
        </authorList>
    </citation>
    <scope>NUCLEOTIDE SEQUENCE</scope>
    <source>
        <strain evidence="8">CCMP1594</strain>
    </source>
</reference>